<dbReference type="Gene3D" id="3.40.50.10390">
    <property type="entry name" value="Gingipain r, domain 1"/>
    <property type="match status" value="1"/>
</dbReference>
<feature type="chain" id="PRO_5028279754" description="Gingipain domain-containing protein" evidence="2">
    <location>
        <begin position="22"/>
        <end position="1296"/>
    </location>
</feature>
<dbReference type="InterPro" id="IPR029031">
    <property type="entry name" value="Gingipain_N_sf"/>
</dbReference>
<dbReference type="EMBL" id="CACVAQ010000187">
    <property type="protein sequence ID" value="CAA6812454.1"/>
    <property type="molecule type" value="Genomic_DNA"/>
</dbReference>
<dbReference type="InterPro" id="IPR029030">
    <property type="entry name" value="Caspase-like_dom_sf"/>
</dbReference>
<dbReference type="Pfam" id="PF01364">
    <property type="entry name" value="Peptidase_C25"/>
    <property type="match status" value="1"/>
</dbReference>
<gene>
    <name evidence="4" type="ORF">HELGO_WM15164</name>
</gene>
<evidence type="ECO:0000256" key="2">
    <source>
        <dbReference type="SAM" id="SignalP"/>
    </source>
</evidence>
<proteinExistence type="predicted"/>
<dbReference type="NCBIfam" id="NF033707">
    <property type="entry name" value="T9SS_sortase"/>
    <property type="match status" value="1"/>
</dbReference>
<dbReference type="GO" id="GO:0006508">
    <property type="term" value="P:proteolysis"/>
    <property type="evidence" value="ECO:0007669"/>
    <property type="project" value="InterPro"/>
</dbReference>
<evidence type="ECO:0000256" key="1">
    <source>
        <dbReference type="ARBA" id="ARBA00022729"/>
    </source>
</evidence>
<accession>A0A6S6T2B3</accession>
<dbReference type="InterPro" id="IPR026444">
    <property type="entry name" value="Secre_tail"/>
</dbReference>
<sequence length="1296" mass="143727">MLQSIFKALLLTLVVSTNIYAQTISESIDLKWEEQPRQYQLSEDHILHYMYFEDAGYDESKPQFPIFSKQIPLNTYGDLTARLVNEQYTPLTNTSNLDLSEIGPLTIETAASFVRKQPVGVVYFMPIRKNPSTGQYEKLVHADLQISVRPKASPHSSASNSRNFANTSKLSNGMIYKIAVTSTGIQKLDYAFLQSLGVDVDNIDPRKIQVLGNGGNKLTERMDVAIADDLIENKIFVSGESDGSFDQNDYLLFYGQGTKNWSYNSATTSCTNFTHSTNPYTDESYYFIKISGTNGLRMSNRPSVGSTSYTTSSYDALLHYEVDEINLMEQEFALPPSGREWYGESFRTTRTRNFNFSFQNRIESEPVIIKSDLAARVFSPGTATLKANGNLIGNPVNTASTTVYIYSDYAKRLRFLCGSNILSGQNIDLEINLNHSSTAAEMWLNYLSLQARCQLSFSNGQLAFRDTRSLGQGNATYQLNNANNVTIWDVTDPSNVFIQDYTGAGNISFGADANVLREFVAFDNNQFFVPLEKGAVTNQNLHGTTTPPDAIFVVHSSLRAEADRLAAHRRSHDNITVDVVDVEDIYNEFSSGNPDVTAIRDFCRMLYERGTPTNEFTHLLLFGIGSFDYKSLGDSRTPANNPNLVPVYETQESMHPINTYTSDDYFALLDDNETMSAFGLLDIAVGRLPAANIGEARTFVNKIIHYETNPVVLNDWKNRLCFVADDGDNNLHFYDAEGVAITSGQQDSSYNIEKVYLDAFQQVSTSGGERYPAAKNALLDILFKGSFIVNYLGHGGDDGWTQERVFTSSDINALTNLDKLPLFITATCSFGPHDDPTNVSAGELLLLNPNGGAISVLTTVRVVIASHNERLVRNTFNVIFDKKPNGQMPTTGEVLQFSKNNAAITPPVNSRKYALLGDPTMKLAYPAHNIQTTQINNQPVTNQDTISALDLVTISGDIVDDNGAKVSNFNGTIYPTVFDKQDRLYTLGNDVGSFADDFLLRKKIIFKGQASVVNGSFTFSFVVPKDINYSLGYGKISYYAEDQSVIDAHGHYNGLVVGGSNPNPPIDNEGPEVLVYMNTEEFARGGITDKNPKLLVKLYDENGINTVGNSIGHDLTAKLTTPKQGETLEYILNDFYESTKDDYTRGTVVYPLKDLEPGLHTVTVKAWDVFNNPGEGSTEFVVAESADMALAHVLNYPNPFTTSTNFQFEHNLPYQSLDIQVQIYTVSGKLVKTISHDISAEGNTGYRVDDIHWDGLDDYGDRIGKGVYIYKILVQAEGSTDNIQQNSAFQKLVILK</sequence>
<dbReference type="GO" id="GO:0008234">
    <property type="term" value="F:cysteine-type peptidase activity"/>
    <property type="evidence" value="ECO:0007669"/>
    <property type="project" value="InterPro"/>
</dbReference>
<dbReference type="SUPFAM" id="SSF52129">
    <property type="entry name" value="Caspase-like"/>
    <property type="match status" value="1"/>
</dbReference>
<dbReference type="CDD" id="cd02258">
    <property type="entry name" value="Peptidase_C25_N"/>
    <property type="match status" value="1"/>
</dbReference>
<evidence type="ECO:0000313" key="4">
    <source>
        <dbReference type="EMBL" id="CAA6812454.1"/>
    </source>
</evidence>
<evidence type="ECO:0000259" key="3">
    <source>
        <dbReference type="Pfam" id="PF01364"/>
    </source>
</evidence>
<dbReference type="InterPro" id="IPR001769">
    <property type="entry name" value="Gingipain"/>
</dbReference>
<dbReference type="NCBIfam" id="TIGR04183">
    <property type="entry name" value="Por_Secre_tail"/>
    <property type="match status" value="1"/>
</dbReference>
<reference evidence="4" key="1">
    <citation type="submission" date="2020-01" db="EMBL/GenBank/DDBJ databases">
        <authorList>
            <person name="Meier V. D."/>
            <person name="Meier V D."/>
        </authorList>
    </citation>
    <scope>NUCLEOTIDE SEQUENCE</scope>
    <source>
        <strain evidence="4">HLG_WM_MAG_10</strain>
    </source>
</reference>
<keyword evidence="1 2" id="KW-0732">Signal</keyword>
<dbReference type="Gene3D" id="2.60.40.4070">
    <property type="match status" value="1"/>
</dbReference>
<organism evidence="4">
    <name type="scientific">uncultured Aureispira sp</name>
    <dbReference type="NCBI Taxonomy" id="1331704"/>
    <lineage>
        <taxon>Bacteria</taxon>
        <taxon>Pseudomonadati</taxon>
        <taxon>Bacteroidota</taxon>
        <taxon>Saprospiria</taxon>
        <taxon>Saprospirales</taxon>
        <taxon>Saprospiraceae</taxon>
        <taxon>Aureispira</taxon>
        <taxon>environmental samples</taxon>
    </lineage>
</organism>
<feature type="domain" description="Gingipain" evidence="3">
    <location>
        <begin position="551"/>
        <end position="923"/>
    </location>
</feature>
<name>A0A6S6T2B3_9BACT</name>
<protein>
    <recommendedName>
        <fullName evidence="3">Gingipain domain-containing protein</fullName>
    </recommendedName>
</protein>
<dbReference type="Gene3D" id="3.40.50.1460">
    <property type="match status" value="1"/>
</dbReference>
<feature type="signal peptide" evidence="2">
    <location>
        <begin position="1"/>
        <end position="21"/>
    </location>
</feature>